<reference evidence="3" key="1">
    <citation type="submission" date="2025-08" db="UniProtKB">
        <authorList>
            <consortium name="RefSeq"/>
        </authorList>
    </citation>
    <scope>IDENTIFICATION</scope>
    <source>
        <tissue evidence="3">Whole organism</tissue>
    </source>
</reference>
<dbReference type="Proteomes" id="UP000504606">
    <property type="component" value="Unplaced"/>
</dbReference>
<keyword evidence="2" id="KW-1185">Reference proteome</keyword>
<gene>
    <name evidence="3" type="primary">LOC113217621</name>
</gene>
<dbReference type="RefSeq" id="XP_026293369.1">
    <property type="nucleotide sequence ID" value="XM_026437584.2"/>
</dbReference>
<proteinExistence type="predicted"/>
<dbReference type="AlphaFoldDB" id="A0A6J1TIN7"/>
<feature type="compositionally biased region" description="Acidic residues" evidence="1">
    <location>
        <begin position="52"/>
        <end position="68"/>
    </location>
</feature>
<evidence type="ECO:0000313" key="3">
    <source>
        <dbReference type="RefSeq" id="XP_026293369.1"/>
    </source>
</evidence>
<dbReference type="GeneID" id="113217621"/>
<evidence type="ECO:0000256" key="1">
    <source>
        <dbReference type="SAM" id="MobiDB-lite"/>
    </source>
</evidence>
<feature type="compositionally biased region" description="Basic and acidic residues" evidence="1">
    <location>
        <begin position="11"/>
        <end position="32"/>
    </location>
</feature>
<organism evidence="2 3">
    <name type="scientific">Frankliniella occidentalis</name>
    <name type="common">Western flower thrips</name>
    <name type="synonym">Euthrips occidentalis</name>
    <dbReference type="NCBI Taxonomy" id="133901"/>
    <lineage>
        <taxon>Eukaryota</taxon>
        <taxon>Metazoa</taxon>
        <taxon>Ecdysozoa</taxon>
        <taxon>Arthropoda</taxon>
        <taxon>Hexapoda</taxon>
        <taxon>Insecta</taxon>
        <taxon>Pterygota</taxon>
        <taxon>Neoptera</taxon>
        <taxon>Paraneoptera</taxon>
        <taxon>Thysanoptera</taxon>
        <taxon>Terebrantia</taxon>
        <taxon>Thripoidea</taxon>
        <taxon>Thripidae</taxon>
        <taxon>Frankliniella</taxon>
    </lineage>
</organism>
<evidence type="ECO:0000313" key="2">
    <source>
        <dbReference type="Proteomes" id="UP000504606"/>
    </source>
</evidence>
<feature type="compositionally biased region" description="Basic and acidic residues" evidence="1">
    <location>
        <begin position="78"/>
        <end position="128"/>
    </location>
</feature>
<sequence>MADTAVATPEVVEKVEEVEKVEKVETEKKVEESADEPSIAETVNGHSKETAEEPSENGTAEEEVEEKEAESTENGTAEVKEATKRKSTGGDEKTEAAPEGVSPEKKAKLADAEEKEASNGKVEAETTA</sequence>
<name>A0A6J1TIN7_FRAOC</name>
<dbReference type="KEGG" id="foc:113217621"/>
<protein>
    <submittedName>
        <fullName evidence="3">Neurofilament heavy polypeptide isoform X1</fullName>
    </submittedName>
</protein>
<feature type="region of interest" description="Disordered" evidence="1">
    <location>
        <begin position="1"/>
        <end position="128"/>
    </location>
</feature>
<accession>A0A6J1TIN7</accession>